<keyword evidence="3" id="KW-1185">Reference proteome</keyword>
<sequence>MFDIALYVFAALLMLGGLAGAVLPALPGIPMIFAGIWLAAAVDGYRHLGLWWLIGLGVLGTFGVAVDFIAGALGARRVGASRQAIWGATLGTFAGLFFGIPGLLLGPFAGALAGELLAGQSVLRSTHVGVGTWLGLLFGTLVKLVVSFAMLGLFALGMLLG</sequence>
<keyword evidence="1" id="KW-0472">Membrane</keyword>
<dbReference type="KEGG" id="dtx:ATSB10_35220"/>
<accession>A0A160N4I7</accession>
<gene>
    <name evidence="2" type="ORF">ATSB10_35220</name>
</gene>
<dbReference type="PANTHER" id="PTHR39165:SF1">
    <property type="entry name" value="DUF456 DOMAIN-CONTAINING PROTEIN"/>
    <property type="match status" value="1"/>
</dbReference>
<keyword evidence="1" id="KW-0812">Transmembrane</keyword>
<keyword evidence="1" id="KW-1133">Transmembrane helix</keyword>
<dbReference type="PATRIC" id="fig|445710.3.peg.3522"/>
<feature type="transmembrane region" description="Helical" evidence="1">
    <location>
        <begin position="51"/>
        <end position="73"/>
    </location>
</feature>
<proteinExistence type="predicted"/>
<dbReference type="STRING" id="445710.ATSB10_35220"/>
<evidence type="ECO:0000313" key="3">
    <source>
        <dbReference type="Proteomes" id="UP000077255"/>
    </source>
</evidence>
<organism evidence="2 3">
    <name type="scientific">Dyella thiooxydans</name>
    <dbReference type="NCBI Taxonomy" id="445710"/>
    <lineage>
        <taxon>Bacteria</taxon>
        <taxon>Pseudomonadati</taxon>
        <taxon>Pseudomonadota</taxon>
        <taxon>Gammaproteobacteria</taxon>
        <taxon>Lysobacterales</taxon>
        <taxon>Rhodanobacteraceae</taxon>
        <taxon>Dyella</taxon>
    </lineage>
</organism>
<dbReference type="Pfam" id="PF04306">
    <property type="entry name" value="DUF456"/>
    <property type="match status" value="1"/>
</dbReference>
<dbReference type="AlphaFoldDB" id="A0A160N4I7"/>
<dbReference type="InterPro" id="IPR007403">
    <property type="entry name" value="DUF456"/>
</dbReference>
<dbReference type="PANTHER" id="PTHR39165">
    <property type="entry name" value="IG HYPOTHETICAL 17883"/>
    <property type="match status" value="1"/>
</dbReference>
<feature type="transmembrane region" description="Helical" evidence="1">
    <location>
        <begin position="85"/>
        <end position="113"/>
    </location>
</feature>
<evidence type="ECO:0000313" key="2">
    <source>
        <dbReference type="EMBL" id="AND70976.1"/>
    </source>
</evidence>
<feature type="transmembrane region" description="Helical" evidence="1">
    <location>
        <begin position="133"/>
        <end position="160"/>
    </location>
</feature>
<evidence type="ECO:0000256" key="1">
    <source>
        <dbReference type="SAM" id="Phobius"/>
    </source>
</evidence>
<dbReference type="EMBL" id="CP014841">
    <property type="protein sequence ID" value="AND70976.1"/>
    <property type="molecule type" value="Genomic_DNA"/>
</dbReference>
<reference evidence="2 3" key="1">
    <citation type="submission" date="2016-02" db="EMBL/GenBank/DDBJ databases">
        <title>Complete genome sequencing and analysis of ATSB10, Dyella thiooxydans isolated from rhizosphere soil of sunflower (Helianthus annuus L.).</title>
        <authorList>
            <person name="Lee Y."/>
            <person name="Hwangbo K."/>
            <person name="Chung H."/>
            <person name="Yoo J."/>
            <person name="Kim K.Y."/>
            <person name="Sa T.M."/>
            <person name="Um Y."/>
            <person name="Madhaiyan M."/>
        </authorList>
    </citation>
    <scope>NUCLEOTIDE SEQUENCE [LARGE SCALE GENOMIC DNA]</scope>
    <source>
        <strain evidence="2 3">ATSB10</strain>
    </source>
</reference>
<dbReference type="Proteomes" id="UP000077255">
    <property type="component" value="Chromosome"/>
</dbReference>
<protein>
    <submittedName>
        <fullName evidence="2">Membrane protein</fullName>
    </submittedName>
</protein>
<name>A0A160N4I7_9GAMM</name>